<comment type="subcellular location">
    <subcellularLocation>
        <location evidence="1">Endoplasmic reticulum membrane</location>
        <topology evidence="1">Multi-pass membrane protein</topology>
    </subcellularLocation>
</comment>
<feature type="transmembrane region" description="Helical" evidence="11">
    <location>
        <begin position="380"/>
        <end position="399"/>
    </location>
</feature>
<keyword evidence="14" id="KW-1185">Reference proteome</keyword>
<feature type="domain" description="TLC" evidence="12">
    <location>
        <begin position="151"/>
        <end position="407"/>
    </location>
</feature>
<dbReference type="GO" id="GO:0005789">
    <property type="term" value="C:endoplasmic reticulum membrane"/>
    <property type="evidence" value="ECO:0007669"/>
    <property type="project" value="UniProtKB-SubCell"/>
</dbReference>
<feature type="transmembrane region" description="Helical" evidence="11">
    <location>
        <begin position="206"/>
        <end position="225"/>
    </location>
</feature>
<evidence type="ECO:0000259" key="12">
    <source>
        <dbReference type="PROSITE" id="PS50922"/>
    </source>
</evidence>
<evidence type="ECO:0000256" key="9">
    <source>
        <dbReference type="PROSITE-ProRule" id="PRU00205"/>
    </source>
</evidence>
<keyword evidence="5" id="KW-0256">Endoplasmic reticulum</keyword>
<organism evidence="13 14">
    <name type="scientific">Rhodotorula paludigena</name>
    <dbReference type="NCBI Taxonomy" id="86838"/>
    <lineage>
        <taxon>Eukaryota</taxon>
        <taxon>Fungi</taxon>
        <taxon>Dikarya</taxon>
        <taxon>Basidiomycota</taxon>
        <taxon>Pucciniomycotina</taxon>
        <taxon>Microbotryomycetes</taxon>
        <taxon>Sporidiobolales</taxon>
        <taxon>Sporidiobolaceae</taxon>
        <taxon>Rhodotorula</taxon>
    </lineage>
</organism>
<comment type="caution">
    <text evidence="13">The sequence shown here is derived from an EMBL/GenBank/DDBJ whole genome shotgun (WGS) entry which is preliminary data.</text>
</comment>
<evidence type="ECO:0000256" key="7">
    <source>
        <dbReference type="ARBA" id="ARBA00023136"/>
    </source>
</evidence>
<keyword evidence="8" id="KW-0325">Glycoprotein</keyword>
<feature type="region of interest" description="Disordered" evidence="10">
    <location>
        <begin position="1"/>
        <end position="44"/>
    </location>
</feature>
<evidence type="ECO:0000256" key="10">
    <source>
        <dbReference type="SAM" id="MobiDB-lite"/>
    </source>
</evidence>
<dbReference type="SMART" id="SM00724">
    <property type="entry name" value="TLC"/>
    <property type="match status" value="1"/>
</dbReference>
<keyword evidence="3" id="KW-0808">Transferase</keyword>
<dbReference type="Pfam" id="PF03798">
    <property type="entry name" value="TRAM_LAG1_CLN8"/>
    <property type="match status" value="1"/>
</dbReference>
<accession>A0AAV5GU44</accession>
<dbReference type="Proteomes" id="UP001342314">
    <property type="component" value="Unassembled WGS sequence"/>
</dbReference>
<feature type="transmembrane region" description="Helical" evidence="11">
    <location>
        <begin position="159"/>
        <end position="177"/>
    </location>
</feature>
<evidence type="ECO:0000313" key="13">
    <source>
        <dbReference type="EMBL" id="GJN93430.1"/>
    </source>
</evidence>
<comment type="similarity">
    <text evidence="2">Belongs to the sphingosine N-acyltransferase family.</text>
</comment>
<name>A0AAV5GU44_9BASI</name>
<protein>
    <recommendedName>
        <fullName evidence="12">TLC domain-containing protein</fullName>
    </recommendedName>
</protein>
<evidence type="ECO:0000256" key="8">
    <source>
        <dbReference type="ARBA" id="ARBA00023180"/>
    </source>
</evidence>
<keyword evidence="4 9" id="KW-0812">Transmembrane</keyword>
<dbReference type="InterPro" id="IPR016439">
    <property type="entry name" value="Lag1/Lac1-like"/>
</dbReference>
<evidence type="ECO:0000256" key="4">
    <source>
        <dbReference type="ARBA" id="ARBA00022692"/>
    </source>
</evidence>
<dbReference type="GO" id="GO:0050291">
    <property type="term" value="F:sphingosine N-acyltransferase activity"/>
    <property type="evidence" value="ECO:0007669"/>
    <property type="project" value="InterPro"/>
</dbReference>
<evidence type="ECO:0000256" key="3">
    <source>
        <dbReference type="ARBA" id="ARBA00022679"/>
    </source>
</evidence>
<dbReference type="GO" id="GO:0046513">
    <property type="term" value="P:ceramide biosynthetic process"/>
    <property type="evidence" value="ECO:0007669"/>
    <property type="project" value="InterPro"/>
</dbReference>
<evidence type="ECO:0000256" key="6">
    <source>
        <dbReference type="ARBA" id="ARBA00022989"/>
    </source>
</evidence>
<proteinExistence type="inferred from homology"/>
<dbReference type="EMBL" id="BQKY01000014">
    <property type="protein sequence ID" value="GJN93430.1"/>
    <property type="molecule type" value="Genomic_DNA"/>
</dbReference>
<feature type="compositionally biased region" description="Polar residues" evidence="10">
    <location>
        <begin position="10"/>
        <end position="22"/>
    </location>
</feature>
<dbReference type="InterPro" id="IPR006634">
    <property type="entry name" value="TLC-dom"/>
</dbReference>
<dbReference type="PROSITE" id="PS50922">
    <property type="entry name" value="TLC"/>
    <property type="match status" value="1"/>
</dbReference>
<reference evidence="13 14" key="1">
    <citation type="submission" date="2021-12" db="EMBL/GenBank/DDBJ databases">
        <title>High titer production of polyol ester of fatty acids by Rhodotorula paludigena BS15 towards product separation-free biomass refinery.</title>
        <authorList>
            <person name="Mano J."/>
            <person name="Ono H."/>
            <person name="Tanaka T."/>
            <person name="Naito K."/>
            <person name="Sushida H."/>
            <person name="Ike M."/>
            <person name="Tokuyasu K."/>
            <person name="Kitaoka M."/>
        </authorList>
    </citation>
    <scope>NUCLEOTIDE SEQUENCE [LARGE SCALE GENOMIC DNA]</scope>
    <source>
        <strain evidence="13 14">BS15</strain>
    </source>
</reference>
<evidence type="ECO:0000256" key="11">
    <source>
        <dbReference type="SAM" id="Phobius"/>
    </source>
</evidence>
<dbReference type="PANTHER" id="PTHR12560:SF11">
    <property type="entry name" value="CERAMIDE SYNTHASE LAC1-RELATED"/>
    <property type="match status" value="1"/>
</dbReference>
<evidence type="ECO:0000256" key="5">
    <source>
        <dbReference type="ARBA" id="ARBA00022824"/>
    </source>
</evidence>
<dbReference type="AlphaFoldDB" id="A0AAV5GU44"/>
<evidence type="ECO:0000256" key="1">
    <source>
        <dbReference type="ARBA" id="ARBA00004477"/>
    </source>
</evidence>
<dbReference type="PANTHER" id="PTHR12560">
    <property type="entry name" value="LONGEVITY ASSURANCE FACTOR 1 LAG1"/>
    <property type="match status" value="1"/>
</dbReference>
<gene>
    <name evidence="13" type="ORF">Rhopal_006485-T1</name>
</gene>
<evidence type="ECO:0000256" key="2">
    <source>
        <dbReference type="ARBA" id="ARBA00009808"/>
    </source>
</evidence>
<feature type="transmembrane region" description="Helical" evidence="11">
    <location>
        <begin position="116"/>
        <end position="138"/>
    </location>
</feature>
<keyword evidence="7 9" id="KW-0472">Membrane</keyword>
<sequence length="432" mass="49433">MATGARKRSTSVSQEALQQLGSDVSRPGAAANKPRAGGAHGGKAAWTAPKGPLAWLVKPKSALAVICTVLAAWQGLEHLLPEGQRNPLTPLVTISYALPPIPGDDHVRYGKGPLDLAFLAFYIVVFSFLRQSITEYLIRPLASQLGLRTEGKITRFMEQAYAVVYFSASGAFGLYVMSRQPSWWYQTEHFWLGYPHWRMDGVLKSYYLLQFSYWLQQMIILVMGLEKPRTDFVELVIHHIVTLWLVGWSYMINLTLIGTAVFVSMDLPDICLAFSKCLNYLDLQRTSEVSFVFFLAVWHYMRHYLNLKILWSVWHEYDLIPAAMRSWTSEPLGHKGWWLFYGFGTGAIPSWMKCVPSPLQDEEKEGLTQEENATTDRYQIFAPILALQLVNAFWSYLIWRILVRIVRGIKASDVREEEEDRAEEEELRRKAQ</sequence>
<keyword evidence="6 11" id="KW-1133">Transmembrane helix</keyword>
<evidence type="ECO:0000313" key="14">
    <source>
        <dbReference type="Proteomes" id="UP001342314"/>
    </source>
</evidence>